<proteinExistence type="predicted"/>
<evidence type="ECO:0000313" key="4">
    <source>
        <dbReference type="Proteomes" id="UP000319257"/>
    </source>
</evidence>
<protein>
    <recommendedName>
        <fullName evidence="5">DUF1308 domain-containing protein</fullName>
    </recommendedName>
</protein>
<feature type="region of interest" description="Disordered" evidence="2">
    <location>
        <begin position="196"/>
        <end position="216"/>
    </location>
</feature>
<evidence type="ECO:0008006" key="5">
    <source>
        <dbReference type="Google" id="ProtNLM"/>
    </source>
</evidence>
<dbReference type="OrthoDB" id="441890at2759"/>
<evidence type="ECO:0000256" key="2">
    <source>
        <dbReference type="SAM" id="MobiDB-lite"/>
    </source>
</evidence>
<dbReference type="PANTHER" id="PTHR13379:SF0">
    <property type="entry name" value="UPF0415 PROTEIN C7ORF25"/>
    <property type="match status" value="1"/>
</dbReference>
<evidence type="ECO:0000313" key="3">
    <source>
        <dbReference type="EMBL" id="TPX11806.1"/>
    </source>
</evidence>
<sequence length="539" mass="59721">MSQQDAPACEASSSQGAADSSSSTPDESTAALGARLLRTCVLLQQEVCHFTGDLTIRNAHYTPLEKWLRHLRKEYEFTERLRDEARQIEAILKEREDLEAADREKKIRLQLSASNIPGYVAKWDLVKKCSGLVGFHSTMQMVPPGSNGKRYPKRDKCHANDVFIDAIVDDGAEWLRVLGVTETRLVYQMTESGWDFGEETVHDDDSSDDDDDDEISGDECMPIVQTTMNLILAARANRFEYAYPRVHLVLPRITEGRNADIDVLLARLRRMGLCYGVDLVLDTASSPFVTSTPPSITTIWDDSYAHMLPQKYRGLSATVNLDSSILIGLASDISHGHVSTDPARHSTQNAEIDKENADPGGFLHLLYPVLAGRELVCTREAAQTFRKLTRTMATPTELARGGLLLPPEECTVRPEEFLPHFRVTSEYPVPDDLKLPVRIAGANWGTAEVEQCVAEGALPRVAVPVLRELSEPSSSVFAYGWASGLTTITSNRTASNTIKRLVERNRTDEYEKGPKVWVCSIARSLKCTPKDKDTSAGVA</sequence>
<keyword evidence="1" id="KW-0175">Coiled coil</keyword>
<keyword evidence="4" id="KW-1185">Reference proteome</keyword>
<comment type="caution">
    <text evidence="3">The sequence shown here is derived from an EMBL/GenBank/DDBJ whole genome shotgun (WGS) entry which is preliminary data.</text>
</comment>
<feature type="compositionally biased region" description="Low complexity" evidence="2">
    <location>
        <begin position="11"/>
        <end position="23"/>
    </location>
</feature>
<gene>
    <name evidence="3" type="ORF">E0L32_007543</name>
</gene>
<dbReference type="InParanoid" id="A0A507AYF8"/>
<reference evidence="3 4" key="1">
    <citation type="submission" date="2019-06" db="EMBL/GenBank/DDBJ databases">
        <title>Draft genome sequence of the filamentous fungus Phialemoniopsis curvata isolated from diesel fuel.</title>
        <authorList>
            <person name="Varaljay V.A."/>
            <person name="Lyon W.J."/>
            <person name="Crouch A.L."/>
            <person name="Drake C.E."/>
            <person name="Hollomon J.M."/>
            <person name="Nadeau L.J."/>
            <person name="Nunn H.S."/>
            <person name="Stevenson B.S."/>
            <person name="Bojanowski C.L."/>
            <person name="Crookes-Goodson W.J."/>
        </authorList>
    </citation>
    <scope>NUCLEOTIDE SEQUENCE [LARGE SCALE GENOMIC DNA]</scope>
    <source>
        <strain evidence="3 4">D216</strain>
    </source>
</reference>
<dbReference type="RefSeq" id="XP_030993517.1">
    <property type="nucleotide sequence ID" value="XM_031142299.1"/>
</dbReference>
<organism evidence="3 4">
    <name type="scientific">Thyridium curvatum</name>
    <dbReference type="NCBI Taxonomy" id="1093900"/>
    <lineage>
        <taxon>Eukaryota</taxon>
        <taxon>Fungi</taxon>
        <taxon>Dikarya</taxon>
        <taxon>Ascomycota</taxon>
        <taxon>Pezizomycotina</taxon>
        <taxon>Sordariomycetes</taxon>
        <taxon>Sordariomycetidae</taxon>
        <taxon>Thyridiales</taxon>
        <taxon>Thyridiaceae</taxon>
        <taxon>Thyridium</taxon>
    </lineage>
</organism>
<dbReference type="EMBL" id="SKBQ01000046">
    <property type="protein sequence ID" value="TPX11806.1"/>
    <property type="molecule type" value="Genomic_DNA"/>
</dbReference>
<feature type="coiled-coil region" evidence="1">
    <location>
        <begin position="68"/>
        <end position="101"/>
    </location>
</feature>
<evidence type="ECO:0000256" key="1">
    <source>
        <dbReference type="SAM" id="Coils"/>
    </source>
</evidence>
<accession>A0A507AYF8</accession>
<dbReference type="Proteomes" id="UP000319257">
    <property type="component" value="Unassembled WGS sequence"/>
</dbReference>
<dbReference type="PANTHER" id="PTHR13379">
    <property type="entry name" value="UNCHARACTERIZED DUF1308"/>
    <property type="match status" value="1"/>
</dbReference>
<feature type="region of interest" description="Disordered" evidence="2">
    <location>
        <begin position="1"/>
        <end position="27"/>
    </location>
</feature>
<dbReference type="AlphaFoldDB" id="A0A507AYF8"/>
<feature type="compositionally biased region" description="Acidic residues" evidence="2">
    <location>
        <begin position="205"/>
        <end position="216"/>
    </location>
</feature>
<dbReference type="GeneID" id="41974990"/>
<name>A0A507AYF8_9PEZI</name>